<dbReference type="InterPro" id="IPR007899">
    <property type="entry name" value="CHAD_dom"/>
</dbReference>
<accession>A0A2T4JD71</accession>
<evidence type="ECO:0000313" key="3">
    <source>
        <dbReference type="EMBL" id="PTE15844.1"/>
    </source>
</evidence>
<dbReference type="AlphaFoldDB" id="A0A2T4JD71"/>
<name>A0A2T4JD71_FUSBL</name>
<sequence length="289" mass="32179">MGPESPSLAVIVQPESPLSPPPEPCCETAFRGIVEDCLFSTDASLALFLNSDAPDGPHKTRVALRRLTTCLDAFAPILRRKLRGALRDDAKRMFRDLGQVRDSDVYTLDRREDPGHEVRSQRNQKLRDQTRKRLRRHKAVAVAPRALRLVQPGGEIYRTTEAALALRAGPLPSFAAGVLDQAWNRCLGYGTSAAAIPPADRHDFRKDMKTLRYLCEFFDDLFPGLAEDPFASDFRRIQNALGTVNDYEVALAMERRKPPRSLPPEQAEALALADALWARLSAAAPPWRG</sequence>
<keyword evidence="4" id="KW-1185">Reference proteome</keyword>
<feature type="domain" description="CHAD" evidence="2">
    <location>
        <begin position="23"/>
        <end position="289"/>
    </location>
</feature>
<organism evidence="3 4">
    <name type="scientific">Fuscovulum blasticum DSM 2131</name>
    <dbReference type="NCBI Taxonomy" id="1188250"/>
    <lineage>
        <taxon>Bacteria</taxon>
        <taxon>Pseudomonadati</taxon>
        <taxon>Pseudomonadota</taxon>
        <taxon>Alphaproteobacteria</taxon>
        <taxon>Rhodobacterales</taxon>
        <taxon>Paracoccaceae</taxon>
        <taxon>Pseudogemmobacter</taxon>
    </lineage>
</organism>
<evidence type="ECO:0000259" key="2">
    <source>
        <dbReference type="PROSITE" id="PS51708"/>
    </source>
</evidence>
<comment type="caution">
    <text evidence="3">The sequence shown here is derived from an EMBL/GenBank/DDBJ whole genome shotgun (WGS) entry which is preliminary data.</text>
</comment>
<dbReference type="Pfam" id="PF05235">
    <property type="entry name" value="CHAD"/>
    <property type="match status" value="1"/>
</dbReference>
<dbReference type="InterPro" id="IPR038186">
    <property type="entry name" value="CHAD_dom_sf"/>
</dbReference>
<feature type="region of interest" description="Disordered" evidence="1">
    <location>
        <begin position="1"/>
        <end position="22"/>
    </location>
</feature>
<reference evidence="3 4" key="1">
    <citation type="submission" date="2018-03" db="EMBL/GenBank/DDBJ databases">
        <title>Rhodobacter blasticus.</title>
        <authorList>
            <person name="Meyer T.E."/>
            <person name="Miller S."/>
            <person name="Lodha T."/>
            <person name="Gandham S."/>
            <person name="Chintalapati S."/>
            <person name="Chintalapati V.R."/>
        </authorList>
    </citation>
    <scope>NUCLEOTIDE SEQUENCE [LARGE SCALE GENOMIC DNA]</scope>
    <source>
        <strain evidence="3 4">DSM 2131</strain>
    </source>
</reference>
<dbReference type="SMART" id="SM00880">
    <property type="entry name" value="CHAD"/>
    <property type="match status" value="1"/>
</dbReference>
<dbReference type="EMBL" id="PZKE01000002">
    <property type="protein sequence ID" value="PTE15844.1"/>
    <property type="molecule type" value="Genomic_DNA"/>
</dbReference>
<dbReference type="PANTHER" id="PTHR39339:SF1">
    <property type="entry name" value="CHAD DOMAIN-CONTAINING PROTEIN"/>
    <property type="match status" value="1"/>
</dbReference>
<dbReference type="PROSITE" id="PS51708">
    <property type="entry name" value="CHAD"/>
    <property type="match status" value="1"/>
</dbReference>
<evidence type="ECO:0000256" key="1">
    <source>
        <dbReference type="SAM" id="MobiDB-lite"/>
    </source>
</evidence>
<proteinExistence type="predicted"/>
<dbReference type="PANTHER" id="PTHR39339">
    <property type="entry name" value="SLR1444 PROTEIN"/>
    <property type="match status" value="1"/>
</dbReference>
<gene>
    <name evidence="3" type="ORF">C5F44_02040</name>
</gene>
<evidence type="ECO:0000313" key="4">
    <source>
        <dbReference type="Proteomes" id="UP000241362"/>
    </source>
</evidence>
<dbReference type="Proteomes" id="UP000241362">
    <property type="component" value="Unassembled WGS sequence"/>
</dbReference>
<protein>
    <recommendedName>
        <fullName evidence="2">CHAD domain-containing protein</fullName>
    </recommendedName>
</protein>
<dbReference type="Gene3D" id="1.40.20.10">
    <property type="entry name" value="CHAD domain"/>
    <property type="match status" value="1"/>
</dbReference>